<dbReference type="InterPro" id="IPR004398">
    <property type="entry name" value="RNA_MeTrfase_RsmD"/>
</dbReference>
<dbReference type="Proteomes" id="UP001222800">
    <property type="component" value="Chromosome"/>
</dbReference>
<evidence type="ECO:0000313" key="4">
    <source>
        <dbReference type="EMBL" id="WFD09087.1"/>
    </source>
</evidence>
<dbReference type="Pfam" id="PF03602">
    <property type="entry name" value="Cons_hypoth95"/>
    <property type="match status" value="1"/>
</dbReference>
<organism evidence="4 5">
    <name type="scientific">Tepidibacter hydrothermalis</name>
    <dbReference type="NCBI Taxonomy" id="3036126"/>
    <lineage>
        <taxon>Bacteria</taxon>
        <taxon>Bacillati</taxon>
        <taxon>Bacillota</taxon>
        <taxon>Clostridia</taxon>
        <taxon>Peptostreptococcales</taxon>
        <taxon>Peptostreptococcaceae</taxon>
        <taxon>Tepidibacter</taxon>
    </lineage>
</organism>
<dbReference type="SUPFAM" id="SSF53335">
    <property type="entry name" value="S-adenosyl-L-methionine-dependent methyltransferases"/>
    <property type="match status" value="1"/>
</dbReference>
<dbReference type="Gene3D" id="3.40.50.150">
    <property type="entry name" value="Vaccinia Virus protein VP39"/>
    <property type="match status" value="1"/>
</dbReference>
<evidence type="ECO:0000313" key="5">
    <source>
        <dbReference type="Proteomes" id="UP001222800"/>
    </source>
</evidence>
<name>A0ABY8EC61_9FIRM</name>
<dbReference type="PANTHER" id="PTHR43542">
    <property type="entry name" value="METHYLTRANSFERASE"/>
    <property type="match status" value="1"/>
</dbReference>
<dbReference type="EC" id="2.1.1.171" evidence="4"/>
<feature type="region of interest" description="Disordered" evidence="3">
    <location>
        <begin position="1"/>
        <end position="21"/>
    </location>
</feature>
<dbReference type="CDD" id="cd02440">
    <property type="entry name" value="AdoMet_MTases"/>
    <property type="match status" value="1"/>
</dbReference>
<evidence type="ECO:0000256" key="2">
    <source>
        <dbReference type="ARBA" id="ARBA00022679"/>
    </source>
</evidence>
<reference evidence="4 5" key="1">
    <citation type="submission" date="2023-03" db="EMBL/GenBank/DDBJ databases">
        <title>Complete genome sequence of Tepidibacter sp. SWIR-1, isolated from a deep-sea hydrothermal vent.</title>
        <authorList>
            <person name="Li X."/>
        </authorList>
    </citation>
    <scope>NUCLEOTIDE SEQUENCE [LARGE SCALE GENOMIC DNA]</scope>
    <source>
        <strain evidence="4 5">SWIR-1</strain>
    </source>
</reference>
<accession>A0ABY8EC61</accession>
<dbReference type="EMBL" id="CP120733">
    <property type="protein sequence ID" value="WFD09087.1"/>
    <property type="molecule type" value="Genomic_DNA"/>
</dbReference>
<dbReference type="PIRSF" id="PIRSF004553">
    <property type="entry name" value="CHP00095"/>
    <property type="match status" value="1"/>
</dbReference>
<sequence>MRVISGSARGLKLKSPKNMDVRPTTDRVKESLFNIISGRVMDSFVLDLFSGTGSLGIEALSRGAQRATFVDASKSSMDIIKENIQKARVNDKSELILSDSITAVNKLGVRRDKFDIIFMDPPYLKNFIEKTLIEISKREILEEDGIIIVEHDIKDEVKDNIEKLQKYREKKYGNTMISFFAWED</sequence>
<keyword evidence="1 4" id="KW-0489">Methyltransferase</keyword>
<keyword evidence="5" id="KW-1185">Reference proteome</keyword>
<protein>
    <submittedName>
        <fullName evidence="4">16S rRNA (Guanine(966)-N(2))-methyltransferase RsmD</fullName>
        <ecNumber evidence="4">2.1.1.171</ecNumber>
    </submittedName>
</protein>
<dbReference type="PROSITE" id="PS00092">
    <property type="entry name" value="N6_MTASE"/>
    <property type="match status" value="1"/>
</dbReference>
<evidence type="ECO:0000256" key="1">
    <source>
        <dbReference type="ARBA" id="ARBA00022603"/>
    </source>
</evidence>
<keyword evidence="2 4" id="KW-0808">Transferase</keyword>
<dbReference type="InterPro" id="IPR029063">
    <property type="entry name" value="SAM-dependent_MTases_sf"/>
</dbReference>
<evidence type="ECO:0000256" key="3">
    <source>
        <dbReference type="SAM" id="MobiDB-lite"/>
    </source>
</evidence>
<dbReference type="RefSeq" id="WP_277731008.1">
    <property type="nucleotide sequence ID" value="NZ_CP120733.1"/>
</dbReference>
<dbReference type="PANTHER" id="PTHR43542:SF1">
    <property type="entry name" value="METHYLTRANSFERASE"/>
    <property type="match status" value="1"/>
</dbReference>
<gene>
    <name evidence="4" type="primary">rsmD</name>
    <name evidence="4" type="ORF">P4S50_11885</name>
</gene>
<proteinExistence type="predicted"/>
<dbReference type="GO" id="GO:0052913">
    <property type="term" value="F:16S rRNA (guanine(966)-N(2))-methyltransferase activity"/>
    <property type="evidence" value="ECO:0007669"/>
    <property type="project" value="UniProtKB-EC"/>
</dbReference>
<dbReference type="InterPro" id="IPR002052">
    <property type="entry name" value="DNA_methylase_N6_adenine_CS"/>
</dbReference>
<dbReference type="NCBIfam" id="TIGR00095">
    <property type="entry name" value="16S rRNA (guanine(966)-N(2))-methyltransferase RsmD"/>
    <property type="match status" value="1"/>
</dbReference>